<gene>
    <name evidence="1" type="ORF">UFOPK3937_00130</name>
</gene>
<reference evidence="1" key="1">
    <citation type="submission" date="2020-05" db="EMBL/GenBank/DDBJ databases">
        <authorList>
            <person name="Chiriac C."/>
            <person name="Salcher M."/>
            <person name="Ghai R."/>
            <person name="Kavagutti S V."/>
        </authorList>
    </citation>
    <scope>NUCLEOTIDE SEQUENCE</scope>
</reference>
<dbReference type="Gene3D" id="3.90.550.10">
    <property type="entry name" value="Spore Coat Polysaccharide Biosynthesis Protein SpsA, Chain A"/>
    <property type="match status" value="1"/>
</dbReference>
<name>A0A6J7LXY4_9ZZZZ</name>
<dbReference type="EMBL" id="CAFBOJ010000007">
    <property type="protein sequence ID" value="CAB4971293.1"/>
    <property type="molecule type" value="Genomic_DNA"/>
</dbReference>
<protein>
    <submittedName>
        <fullName evidence="1">Unannotated protein</fullName>
    </submittedName>
</protein>
<dbReference type="InterPro" id="IPR029044">
    <property type="entry name" value="Nucleotide-diphossugar_trans"/>
</dbReference>
<evidence type="ECO:0000313" key="1">
    <source>
        <dbReference type="EMBL" id="CAB4971293.1"/>
    </source>
</evidence>
<dbReference type="SUPFAM" id="SSF53448">
    <property type="entry name" value="Nucleotide-diphospho-sugar transferases"/>
    <property type="match status" value="1"/>
</dbReference>
<accession>A0A6J7LXY4</accession>
<dbReference type="AlphaFoldDB" id="A0A6J7LXY4"/>
<organism evidence="1">
    <name type="scientific">freshwater metagenome</name>
    <dbReference type="NCBI Taxonomy" id="449393"/>
    <lineage>
        <taxon>unclassified sequences</taxon>
        <taxon>metagenomes</taxon>
        <taxon>ecological metagenomes</taxon>
    </lineage>
</organism>
<sequence length="278" mass="31298">MKHLSIVTLAKDLSQGLVTTLKSIYLLDTPIHHILVDGSEDVSMTQYMQLNFPQTQVLRLAPRGIYNAMNFGLLHVQKDDNVLFLNSNDFLLDANKLIELNLAASNSNSWAYGGVIAFSPQITPPLILGMSDFSRQSFKRGELLIPHPSTITPAKWIKELGGFREDWKISSDIDLAFRLFKRFGRPEFVPSLIAAHELGGISTSNSTRQMKELRLSRLRNFPFTTTLISARKFAGRYVKPNDAQTPLSEMSAEVKPHVRGCRRKLTYPYCCGNQLLIS</sequence>
<proteinExistence type="predicted"/>